<keyword evidence="4" id="KW-1185">Reference proteome</keyword>
<dbReference type="EMBL" id="RAQJ01000003">
    <property type="protein sequence ID" value="RKE94871.1"/>
    <property type="molecule type" value="Genomic_DNA"/>
</dbReference>
<dbReference type="Pfam" id="PF04471">
    <property type="entry name" value="Mrr_cat"/>
    <property type="match status" value="1"/>
</dbReference>
<dbReference type="OrthoDB" id="9803736at2"/>
<dbReference type="GO" id="GO:0009307">
    <property type="term" value="P:DNA restriction-modification system"/>
    <property type="evidence" value="ECO:0007669"/>
    <property type="project" value="InterPro"/>
</dbReference>
<evidence type="ECO:0000313" key="3">
    <source>
        <dbReference type="EMBL" id="RKE94871.1"/>
    </source>
</evidence>
<evidence type="ECO:0000259" key="2">
    <source>
        <dbReference type="Pfam" id="PF14338"/>
    </source>
</evidence>
<accession>A0A420DL11</accession>
<dbReference type="InterPro" id="IPR011335">
    <property type="entry name" value="Restrct_endonuc-II-like"/>
</dbReference>
<evidence type="ECO:0000259" key="1">
    <source>
        <dbReference type="Pfam" id="PF04471"/>
    </source>
</evidence>
<dbReference type="SUPFAM" id="SSF52980">
    <property type="entry name" value="Restriction endonuclease-like"/>
    <property type="match status" value="1"/>
</dbReference>
<dbReference type="GO" id="GO:0003677">
    <property type="term" value="F:DNA binding"/>
    <property type="evidence" value="ECO:0007669"/>
    <property type="project" value="InterPro"/>
</dbReference>
<dbReference type="InterPro" id="IPR025745">
    <property type="entry name" value="Mrr-like_N_dom"/>
</dbReference>
<name>A0A420DL11_9FLAO</name>
<dbReference type="Proteomes" id="UP000284892">
    <property type="component" value="Unassembled WGS sequence"/>
</dbReference>
<dbReference type="AlphaFoldDB" id="A0A420DL11"/>
<dbReference type="PANTHER" id="PTHR30015">
    <property type="entry name" value="MRR RESTRICTION SYSTEM PROTEIN"/>
    <property type="match status" value="1"/>
</dbReference>
<evidence type="ECO:0000313" key="4">
    <source>
        <dbReference type="Proteomes" id="UP000284892"/>
    </source>
</evidence>
<comment type="caution">
    <text evidence="3">The sequence shown here is derived from an EMBL/GenBank/DDBJ whole genome shotgun (WGS) entry which is preliminary data.</text>
</comment>
<dbReference type="PANTHER" id="PTHR30015:SF7">
    <property type="entry name" value="TYPE IV METHYL-DIRECTED RESTRICTION ENZYME ECOKMRR"/>
    <property type="match status" value="1"/>
</dbReference>
<protein>
    <submittedName>
        <fullName evidence="3">Restriction system protein</fullName>
    </submittedName>
</protein>
<feature type="domain" description="Restriction endonuclease type IV Mrr" evidence="1">
    <location>
        <begin position="137"/>
        <end position="252"/>
    </location>
</feature>
<organism evidence="3 4">
    <name type="scientific">Ichthyenterobacterium magnum</name>
    <dbReference type="NCBI Taxonomy" id="1230530"/>
    <lineage>
        <taxon>Bacteria</taxon>
        <taxon>Pseudomonadati</taxon>
        <taxon>Bacteroidota</taxon>
        <taxon>Flavobacteriia</taxon>
        <taxon>Flavobacteriales</taxon>
        <taxon>Flavobacteriaceae</taxon>
        <taxon>Ichthyenterobacterium</taxon>
    </lineage>
</organism>
<gene>
    <name evidence="3" type="ORF">BXY80_1884</name>
</gene>
<dbReference type="RefSeq" id="WP_120201253.1">
    <property type="nucleotide sequence ID" value="NZ_RAQJ01000003.1"/>
</dbReference>
<dbReference type="InterPro" id="IPR007560">
    <property type="entry name" value="Restrct_endonuc_IV_Mrr"/>
</dbReference>
<dbReference type="Pfam" id="PF14338">
    <property type="entry name" value="Mrr_N"/>
    <property type="match status" value="1"/>
</dbReference>
<feature type="domain" description="Restriction system protein Mrr-like N-terminal" evidence="2">
    <location>
        <begin position="10"/>
        <end position="90"/>
    </location>
</feature>
<dbReference type="Gene3D" id="3.40.1350.10">
    <property type="match status" value="1"/>
</dbReference>
<reference evidence="3 4" key="1">
    <citation type="submission" date="2018-09" db="EMBL/GenBank/DDBJ databases">
        <title>Genomic Encyclopedia of Archaeal and Bacterial Type Strains, Phase II (KMG-II): from individual species to whole genera.</title>
        <authorList>
            <person name="Goeker M."/>
        </authorList>
    </citation>
    <scope>NUCLEOTIDE SEQUENCE [LARGE SCALE GENOMIC DNA]</scope>
    <source>
        <strain evidence="3 4">DSM 26283</strain>
    </source>
</reference>
<proteinExistence type="predicted"/>
<dbReference type="GO" id="GO:0015666">
    <property type="term" value="F:restriction endodeoxyribonuclease activity"/>
    <property type="evidence" value="ECO:0007669"/>
    <property type="project" value="TreeGrafter"/>
</dbReference>
<dbReference type="InterPro" id="IPR052906">
    <property type="entry name" value="Type_IV_Methyl-Rstrct_Enzyme"/>
</dbReference>
<dbReference type="InterPro" id="IPR011856">
    <property type="entry name" value="tRNA_endonuc-like_dom_sf"/>
</dbReference>
<sequence>MSKSTLTSKSFLNPILVSLKKLGGSAHISEIEEQIITDLNLTDNQVNKIHKGSRTKLNYNLAWGRTYLKKVGLIENSAIGVWSLTDLGNKTDIIDENVIFKKVQEQNLINKYGNVKKIIEDEIIEETDWEDDLLEIIKNITPDAFERLCQRLLRELGFVDVNVTGKVGDGGIDGSGIIKINGTLSFHVVFQAKRFNKSVSSSVIRDFRGAMVGRADKGLVLTTGTFTRSAIIEARRDGAPNIDLVDGVDFVRKLKKLKLGVDVETIEKVIINEDWFNQI</sequence>